<proteinExistence type="predicted"/>
<protein>
    <submittedName>
        <fullName evidence="2">DUF5074 domain-containing protein</fullName>
    </submittedName>
</protein>
<dbReference type="InterPro" id="IPR011048">
    <property type="entry name" value="Haem_d1_sf"/>
</dbReference>
<comment type="caution">
    <text evidence="2">The sequence shown here is derived from an EMBL/GenBank/DDBJ whole genome shotgun (WGS) entry which is preliminary data.</text>
</comment>
<dbReference type="SUPFAM" id="SSF51004">
    <property type="entry name" value="C-terminal (heme d1) domain of cytochrome cd1-nitrite reductase"/>
    <property type="match status" value="1"/>
</dbReference>
<evidence type="ECO:0000313" key="2">
    <source>
        <dbReference type="EMBL" id="MCU7694124.1"/>
    </source>
</evidence>
<keyword evidence="1" id="KW-0732">Signal</keyword>
<dbReference type="RefSeq" id="WP_263037609.1">
    <property type="nucleotide sequence ID" value="NZ_JAOTPL010000006.1"/>
</dbReference>
<dbReference type="InterPro" id="IPR015943">
    <property type="entry name" value="WD40/YVTN_repeat-like_dom_sf"/>
</dbReference>
<keyword evidence="3" id="KW-1185">Reference proteome</keyword>
<dbReference type="EMBL" id="JAOTPL010000006">
    <property type="protein sequence ID" value="MCU7694124.1"/>
    <property type="molecule type" value="Genomic_DNA"/>
</dbReference>
<dbReference type="PROSITE" id="PS51257">
    <property type="entry name" value="PROKAR_LIPOPROTEIN"/>
    <property type="match status" value="1"/>
</dbReference>
<name>A0AAE3LK79_9BACT</name>
<accession>A0AAE3LK79</accession>
<dbReference type="Gene3D" id="2.130.10.10">
    <property type="entry name" value="YVTN repeat-like/Quinoprotein amine dehydrogenase"/>
    <property type="match status" value="1"/>
</dbReference>
<dbReference type="Pfam" id="PF16819">
    <property type="entry name" value="DUF5074"/>
    <property type="match status" value="1"/>
</dbReference>
<feature type="signal peptide" evidence="1">
    <location>
        <begin position="1"/>
        <end position="23"/>
    </location>
</feature>
<reference evidence="2" key="1">
    <citation type="submission" date="2022-10" db="EMBL/GenBank/DDBJ databases">
        <authorList>
            <person name="Kim H.S."/>
            <person name="Kim J.-S."/>
            <person name="Suh M.K."/>
            <person name="Eom M.K."/>
            <person name="Lee J.-S."/>
        </authorList>
    </citation>
    <scope>NUCLEOTIDE SEQUENCE</scope>
    <source>
        <strain evidence="2">LIP-5</strain>
    </source>
</reference>
<evidence type="ECO:0000313" key="3">
    <source>
        <dbReference type="Proteomes" id="UP001209317"/>
    </source>
</evidence>
<evidence type="ECO:0000256" key="1">
    <source>
        <dbReference type="SAM" id="SignalP"/>
    </source>
</evidence>
<sequence>MIAKKNIFTGVICALLLSSTACSKIDVAEETKPEPPKPFVDKYENGFFLINAGSSETRSTVHFVRYNTDSLFENIYFKESGKDIDTLGSVLANGAMHKDKFYLLTQGNGRVVKLNNKKFNQEQSSQFYTAQQWHSLAFITDDFGLASSNHGLYQFGFADVAATNRLDSFANKPVRDICKVDNQIFVLMDSCAKLLRASDFAVIKTIDSIATGFARTPDNKVWCGFGKTLVAVDGKTLGVTTTQIKDSIAVQAKYPAMLSASSKGNYVFFTTQSASQDGHTAVYRFKADSSASINQPFVTLPAGQRLSGAGFRYDKNIDAVIVVARDISGNNNYVYLYDAASAVLKKTFTYTGKYDGITPVIR</sequence>
<dbReference type="InterPro" id="IPR031815">
    <property type="entry name" value="DUF5074"/>
</dbReference>
<organism evidence="2 3">
    <name type="scientific">Haoranjiania flava</name>
    <dbReference type="NCBI Taxonomy" id="1856322"/>
    <lineage>
        <taxon>Bacteria</taxon>
        <taxon>Pseudomonadati</taxon>
        <taxon>Bacteroidota</taxon>
        <taxon>Chitinophagia</taxon>
        <taxon>Chitinophagales</taxon>
        <taxon>Chitinophagaceae</taxon>
        <taxon>Haoranjiania</taxon>
    </lineage>
</organism>
<dbReference type="AlphaFoldDB" id="A0AAE3LK79"/>
<dbReference type="Proteomes" id="UP001209317">
    <property type="component" value="Unassembled WGS sequence"/>
</dbReference>
<gene>
    <name evidence="2" type="ORF">OD355_06290</name>
</gene>
<feature type="chain" id="PRO_5042250343" evidence="1">
    <location>
        <begin position="24"/>
        <end position="362"/>
    </location>
</feature>